<reference evidence="3 4" key="1">
    <citation type="submission" date="2020-02" db="EMBL/GenBank/DDBJ databases">
        <title>Draft genome sequence of Haematococcus lacustris strain NIES-144.</title>
        <authorList>
            <person name="Morimoto D."/>
            <person name="Nakagawa S."/>
            <person name="Yoshida T."/>
            <person name="Sawayama S."/>
        </authorList>
    </citation>
    <scope>NUCLEOTIDE SEQUENCE [LARGE SCALE GENOMIC DNA]</scope>
    <source>
        <strain evidence="3 4">NIES-144</strain>
    </source>
</reference>
<feature type="non-terminal residue" evidence="3">
    <location>
        <position position="378"/>
    </location>
</feature>
<dbReference type="AlphaFoldDB" id="A0A699YHX0"/>
<evidence type="ECO:0000313" key="3">
    <source>
        <dbReference type="EMBL" id="GFH09790.1"/>
    </source>
</evidence>
<dbReference type="PANTHER" id="PTHR45901">
    <property type="entry name" value="PROTEIN CBG12474"/>
    <property type="match status" value="1"/>
</dbReference>
<dbReference type="PANTHER" id="PTHR45901:SF3">
    <property type="entry name" value="LIPOXYGENASE HOMOLOGY DOMAIN-CONTAINING PROTEIN 1"/>
    <property type="match status" value="1"/>
</dbReference>
<dbReference type="Gene3D" id="2.40.180.10">
    <property type="entry name" value="Catalase core domain"/>
    <property type="match status" value="3"/>
</dbReference>
<dbReference type="InterPro" id="IPR052970">
    <property type="entry name" value="Inner_ear_hair_cell_LOXHD"/>
</dbReference>
<feature type="non-terminal residue" evidence="3">
    <location>
        <position position="1"/>
    </location>
</feature>
<comment type="caution">
    <text evidence="1">Lacks conserved residue(s) required for the propagation of feature annotation.</text>
</comment>
<protein>
    <recommendedName>
        <fullName evidence="2">PLAT domain-containing protein</fullName>
    </recommendedName>
</protein>
<feature type="domain" description="PLAT" evidence="2">
    <location>
        <begin position="221"/>
        <end position="337"/>
    </location>
</feature>
<comment type="caution">
    <text evidence="3">The sequence shown here is derived from an EMBL/GenBank/DDBJ whole genome shotgun (WGS) entry which is preliminary data.</text>
</comment>
<dbReference type="Pfam" id="PF01477">
    <property type="entry name" value="PLAT"/>
    <property type="match status" value="3"/>
</dbReference>
<dbReference type="EMBL" id="BLLF01000263">
    <property type="protein sequence ID" value="GFH09790.1"/>
    <property type="molecule type" value="Genomic_DNA"/>
</dbReference>
<dbReference type="PROSITE" id="PS50095">
    <property type="entry name" value="PLAT"/>
    <property type="match status" value="4"/>
</dbReference>
<accession>A0A699YHX0</accession>
<evidence type="ECO:0000256" key="1">
    <source>
        <dbReference type="PROSITE-ProRule" id="PRU00152"/>
    </source>
</evidence>
<dbReference type="InterPro" id="IPR036392">
    <property type="entry name" value="PLAT/LH2_dom_sf"/>
</dbReference>
<dbReference type="Proteomes" id="UP000485058">
    <property type="component" value="Unassembled WGS sequence"/>
</dbReference>
<organism evidence="3 4">
    <name type="scientific">Haematococcus lacustris</name>
    <name type="common">Green alga</name>
    <name type="synonym">Haematococcus pluvialis</name>
    <dbReference type="NCBI Taxonomy" id="44745"/>
    <lineage>
        <taxon>Eukaryota</taxon>
        <taxon>Viridiplantae</taxon>
        <taxon>Chlorophyta</taxon>
        <taxon>core chlorophytes</taxon>
        <taxon>Chlorophyceae</taxon>
        <taxon>CS clade</taxon>
        <taxon>Chlamydomonadales</taxon>
        <taxon>Haematococcaceae</taxon>
        <taxon>Haematococcus</taxon>
    </lineage>
</organism>
<dbReference type="Gene3D" id="2.60.60.20">
    <property type="entry name" value="PLAT/LH2 domain"/>
    <property type="match status" value="1"/>
</dbReference>
<gene>
    <name evidence="3" type="ORF">HaLaN_04999</name>
</gene>
<sequence length="378" mass="41151">MLNAGTTDEFQVPCRTLGTLQELVLGHDNTGLNANWHCELVSITDLATKTTYWFACNKWFDLAKEDGRIERVLKASLTPPPPPPAPGVAPARPTVPYQITVMTSNVSGAGTDANVFVVLYGEDGSDTGRIKLDNPGRNDFEKGQKDVFEVVAADVGLLRKLRVGHDNSGAGPAWHLAYVEVLNKATGAHYVFKCNRWLSEKDDDFQIERDLFPQGSNVVENVYTIAVTTSDISGAGTDANITVILYGEKGETGRLKLDNPKNNFERGDTDVFNITAEDVGPLRSMKVSSDDKGLGSAWHLDIVTVVSSAKPSVKYWFYCGQWLSQEHGLDKTLRAELSDPRPNLPTYTITTHTSDISGAGTDAQVFINLFGVKGESGP</sequence>
<evidence type="ECO:0000313" key="4">
    <source>
        <dbReference type="Proteomes" id="UP000485058"/>
    </source>
</evidence>
<dbReference type="CDD" id="cd01756">
    <property type="entry name" value="PLAT_repeat"/>
    <property type="match status" value="1"/>
</dbReference>
<evidence type="ECO:0000259" key="2">
    <source>
        <dbReference type="PROSITE" id="PS50095"/>
    </source>
</evidence>
<feature type="domain" description="PLAT" evidence="2">
    <location>
        <begin position="1"/>
        <end position="74"/>
    </location>
</feature>
<dbReference type="SMART" id="SM00308">
    <property type="entry name" value="LH2"/>
    <property type="match status" value="2"/>
</dbReference>
<dbReference type="InterPro" id="IPR001024">
    <property type="entry name" value="PLAT/LH2_dom"/>
</dbReference>
<feature type="domain" description="PLAT" evidence="2">
    <location>
        <begin position="345"/>
        <end position="378"/>
    </location>
</feature>
<proteinExistence type="predicted"/>
<name>A0A699YHX0_HAELA</name>
<dbReference type="SUPFAM" id="SSF49723">
    <property type="entry name" value="Lipase/lipooxygenase domain (PLAT/LH2 domain)"/>
    <property type="match status" value="4"/>
</dbReference>
<feature type="domain" description="PLAT" evidence="2">
    <location>
        <begin position="95"/>
        <end position="212"/>
    </location>
</feature>
<keyword evidence="4" id="KW-1185">Reference proteome</keyword>